<protein>
    <submittedName>
        <fullName evidence="4">FAD-dependent oxidoreductase</fullName>
    </submittedName>
</protein>
<sequence>MTAAIYGCRSGKKVLIIERSVFGGQIISTPEIENYPGLISPKGHTFAADLFRQIESLDVEKASDEILSAAYEDELFTVCGKISVYTGRSLIIAVGTKNRKLGLPGEESFTGRGISYCATCDGAFYKARDVAVAGGGSTALEEALYLSLLCRKVYLIHRRNSFSGEAALVKRVGSTSNIVALLDTEIRDLRGKDRLDSIEISSGHIAGEGSIRILRIQGLFIAIGQIPQNTPFAHLADMDSCGYIIAGESCMTKTPGVFAAGDCRTKELRQLVTAAADGASAAANAVKFLEK</sequence>
<proteinExistence type="predicted"/>
<dbReference type="PANTHER" id="PTHR48105">
    <property type="entry name" value="THIOREDOXIN REDUCTASE 1-RELATED-RELATED"/>
    <property type="match status" value="1"/>
</dbReference>
<name>A0A9D1N729_9FIRM</name>
<comment type="caution">
    <text evidence="4">The sequence shown here is derived from an EMBL/GenBank/DDBJ whole genome shotgun (WGS) entry which is preliminary data.</text>
</comment>
<dbReference type="InterPro" id="IPR036188">
    <property type="entry name" value="FAD/NAD-bd_sf"/>
</dbReference>
<feature type="domain" description="FAD/NAD(P)-binding" evidence="3">
    <location>
        <begin position="1"/>
        <end position="278"/>
    </location>
</feature>
<evidence type="ECO:0000259" key="3">
    <source>
        <dbReference type="Pfam" id="PF07992"/>
    </source>
</evidence>
<dbReference type="Gene3D" id="3.50.50.60">
    <property type="entry name" value="FAD/NAD(P)-binding domain"/>
    <property type="match status" value="2"/>
</dbReference>
<dbReference type="SUPFAM" id="SSF51905">
    <property type="entry name" value="FAD/NAD(P)-binding domain"/>
    <property type="match status" value="1"/>
</dbReference>
<dbReference type="PRINTS" id="PR00469">
    <property type="entry name" value="PNDRDTASEII"/>
</dbReference>
<evidence type="ECO:0000313" key="4">
    <source>
        <dbReference type="EMBL" id="HIU95821.1"/>
    </source>
</evidence>
<dbReference type="PRINTS" id="PR00368">
    <property type="entry name" value="FADPNR"/>
</dbReference>
<dbReference type="EMBL" id="DVOB01000082">
    <property type="protein sequence ID" value="HIU95821.1"/>
    <property type="molecule type" value="Genomic_DNA"/>
</dbReference>
<dbReference type="Proteomes" id="UP000824130">
    <property type="component" value="Unassembled WGS sequence"/>
</dbReference>
<evidence type="ECO:0000256" key="2">
    <source>
        <dbReference type="ARBA" id="ARBA00023002"/>
    </source>
</evidence>
<reference evidence="4" key="1">
    <citation type="submission" date="2020-10" db="EMBL/GenBank/DDBJ databases">
        <authorList>
            <person name="Gilroy R."/>
        </authorList>
    </citation>
    <scope>NUCLEOTIDE SEQUENCE</scope>
    <source>
        <strain evidence="4">ChiSjej4B22-8349</strain>
    </source>
</reference>
<dbReference type="GO" id="GO:0016491">
    <property type="term" value="F:oxidoreductase activity"/>
    <property type="evidence" value="ECO:0007669"/>
    <property type="project" value="UniProtKB-KW"/>
</dbReference>
<evidence type="ECO:0000313" key="5">
    <source>
        <dbReference type="Proteomes" id="UP000824130"/>
    </source>
</evidence>
<dbReference type="Pfam" id="PF07992">
    <property type="entry name" value="Pyr_redox_2"/>
    <property type="match status" value="1"/>
</dbReference>
<keyword evidence="2" id="KW-0560">Oxidoreductase</keyword>
<organism evidence="4 5">
    <name type="scientific">Candidatus Allocopromorpha excrementipullorum</name>
    <dbReference type="NCBI Taxonomy" id="2840743"/>
    <lineage>
        <taxon>Bacteria</taxon>
        <taxon>Bacillati</taxon>
        <taxon>Bacillota</taxon>
        <taxon>Clostridia</taxon>
        <taxon>Eubacteriales</taxon>
        <taxon>Eubacteriaceae</taxon>
        <taxon>Eubacteriaceae incertae sedis</taxon>
        <taxon>Candidatus Allocopromorpha</taxon>
    </lineage>
</organism>
<dbReference type="InterPro" id="IPR050097">
    <property type="entry name" value="Ferredoxin-NADP_redctase_2"/>
</dbReference>
<keyword evidence="1" id="KW-0285">Flavoprotein</keyword>
<dbReference type="InterPro" id="IPR023753">
    <property type="entry name" value="FAD/NAD-binding_dom"/>
</dbReference>
<accession>A0A9D1N729</accession>
<evidence type="ECO:0000256" key="1">
    <source>
        <dbReference type="ARBA" id="ARBA00022630"/>
    </source>
</evidence>
<dbReference type="AlphaFoldDB" id="A0A9D1N729"/>
<reference evidence="4" key="2">
    <citation type="journal article" date="2021" name="PeerJ">
        <title>Extensive microbial diversity within the chicken gut microbiome revealed by metagenomics and culture.</title>
        <authorList>
            <person name="Gilroy R."/>
            <person name="Ravi A."/>
            <person name="Getino M."/>
            <person name="Pursley I."/>
            <person name="Horton D.L."/>
            <person name="Alikhan N.F."/>
            <person name="Baker D."/>
            <person name="Gharbi K."/>
            <person name="Hall N."/>
            <person name="Watson M."/>
            <person name="Adriaenssens E.M."/>
            <person name="Foster-Nyarko E."/>
            <person name="Jarju S."/>
            <person name="Secka A."/>
            <person name="Antonio M."/>
            <person name="Oren A."/>
            <person name="Chaudhuri R.R."/>
            <person name="La Ragione R."/>
            <person name="Hildebrand F."/>
            <person name="Pallen M.J."/>
        </authorList>
    </citation>
    <scope>NUCLEOTIDE SEQUENCE</scope>
    <source>
        <strain evidence="4">ChiSjej4B22-8349</strain>
    </source>
</reference>
<gene>
    <name evidence="4" type="ORF">IAD25_03815</name>
</gene>